<comment type="similarity">
    <text evidence="1 5">Belongs to the iron/ascorbate-dependent oxidoreductase family.</text>
</comment>
<dbReference type="Proteomes" id="UP000623129">
    <property type="component" value="Unassembled WGS sequence"/>
</dbReference>
<dbReference type="PROSITE" id="PS51471">
    <property type="entry name" value="FE2OG_OXY"/>
    <property type="match status" value="1"/>
</dbReference>
<dbReference type="Pfam" id="PF03171">
    <property type="entry name" value="2OG-FeII_Oxy"/>
    <property type="match status" value="1"/>
</dbReference>
<dbReference type="PANTHER" id="PTHR47991">
    <property type="entry name" value="OXOGLUTARATE/IRON-DEPENDENT DIOXYGENASE"/>
    <property type="match status" value="1"/>
</dbReference>
<evidence type="ECO:0000256" key="1">
    <source>
        <dbReference type="ARBA" id="ARBA00008056"/>
    </source>
</evidence>
<keyword evidence="6" id="KW-0812">Transmembrane</keyword>
<keyword evidence="2 5" id="KW-0479">Metal-binding</keyword>
<keyword evidence="6" id="KW-0472">Membrane</keyword>
<comment type="caution">
    <text evidence="8">The sequence shown here is derived from an EMBL/GenBank/DDBJ whole genome shotgun (WGS) entry which is preliminary data.</text>
</comment>
<proteinExistence type="inferred from homology"/>
<dbReference type="InterPro" id="IPR050295">
    <property type="entry name" value="Plant_2OG-oxidoreductases"/>
</dbReference>
<evidence type="ECO:0000259" key="7">
    <source>
        <dbReference type="PROSITE" id="PS51471"/>
    </source>
</evidence>
<keyword evidence="8" id="KW-0223">Dioxygenase</keyword>
<accession>A0A833RM64</accession>
<name>A0A833RM64_9POAL</name>
<evidence type="ECO:0000256" key="5">
    <source>
        <dbReference type="RuleBase" id="RU003682"/>
    </source>
</evidence>
<evidence type="ECO:0000256" key="6">
    <source>
        <dbReference type="SAM" id="Phobius"/>
    </source>
</evidence>
<evidence type="ECO:0000313" key="9">
    <source>
        <dbReference type="Proteomes" id="UP000623129"/>
    </source>
</evidence>
<dbReference type="OrthoDB" id="406156at2759"/>
<keyword evidence="9" id="KW-1185">Reference proteome</keyword>
<evidence type="ECO:0000256" key="4">
    <source>
        <dbReference type="ARBA" id="ARBA00023004"/>
    </source>
</evidence>
<dbReference type="Gene3D" id="2.60.120.330">
    <property type="entry name" value="B-lactam Antibiotic, Isopenicillin N Synthase, Chain"/>
    <property type="match status" value="1"/>
</dbReference>
<dbReference type="InterPro" id="IPR026992">
    <property type="entry name" value="DIOX_N"/>
</dbReference>
<dbReference type="InterPro" id="IPR005123">
    <property type="entry name" value="Oxoglu/Fe-dep_dioxygenase_dom"/>
</dbReference>
<dbReference type="GO" id="GO:0046872">
    <property type="term" value="F:metal ion binding"/>
    <property type="evidence" value="ECO:0007669"/>
    <property type="project" value="UniProtKB-KW"/>
</dbReference>
<dbReference type="InterPro" id="IPR044861">
    <property type="entry name" value="IPNS-like_FE2OG_OXY"/>
</dbReference>
<evidence type="ECO:0000256" key="3">
    <source>
        <dbReference type="ARBA" id="ARBA00023002"/>
    </source>
</evidence>
<feature type="transmembrane region" description="Helical" evidence="6">
    <location>
        <begin position="57"/>
        <end position="81"/>
    </location>
</feature>
<dbReference type="GO" id="GO:0051213">
    <property type="term" value="F:dioxygenase activity"/>
    <property type="evidence" value="ECO:0007669"/>
    <property type="project" value="UniProtKB-KW"/>
</dbReference>
<dbReference type="EMBL" id="SWLB01000005">
    <property type="protein sequence ID" value="KAF3338406.1"/>
    <property type="molecule type" value="Genomic_DNA"/>
</dbReference>
<keyword evidence="6" id="KW-1133">Transmembrane helix</keyword>
<dbReference type="SUPFAM" id="SSF51197">
    <property type="entry name" value="Clavaminate synthase-like"/>
    <property type="match status" value="1"/>
</dbReference>
<evidence type="ECO:0000313" key="8">
    <source>
        <dbReference type="EMBL" id="KAF3338406.1"/>
    </source>
</evidence>
<keyword evidence="3 5" id="KW-0560">Oxidoreductase</keyword>
<dbReference type="AlphaFoldDB" id="A0A833RM64"/>
<organism evidence="8 9">
    <name type="scientific">Carex littledalei</name>
    <dbReference type="NCBI Taxonomy" id="544730"/>
    <lineage>
        <taxon>Eukaryota</taxon>
        <taxon>Viridiplantae</taxon>
        <taxon>Streptophyta</taxon>
        <taxon>Embryophyta</taxon>
        <taxon>Tracheophyta</taxon>
        <taxon>Spermatophyta</taxon>
        <taxon>Magnoliopsida</taxon>
        <taxon>Liliopsida</taxon>
        <taxon>Poales</taxon>
        <taxon>Cyperaceae</taxon>
        <taxon>Cyperoideae</taxon>
        <taxon>Cariceae</taxon>
        <taxon>Carex</taxon>
        <taxon>Carex subgen. Euthyceras</taxon>
    </lineage>
</organism>
<reference evidence="8" key="1">
    <citation type="submission" date="2020-01" db="EMBL/GenBank/DDBJ databases">
        <title>Genome sequence of Kobresia littledalei, the first chromosome-level genome in the family Cyperaceae.</title>
        <authorList>
            <person name="Qu G."/>
        </authorList>
    </citation>
    <scope>NUCLEOTIDE SEQUENCE</scope>
    <source>
        <strain evidence="8">C.B.Clarke</strain>
        <tissue evidence="8">Leaf</tissue>
    </source>
</reference>
<keyword evidence="4 5" id="KW-0408">Iron</keyword>
<protein>
    <submittedName>
        <fullName evidence="8">2'-deoxymugineic-acid 2'-dioxygenase-like protein</fullName>
    </submittedName>
</protein>
<feature type="domain" description="Fe2OG dioxygenase" evidence="7">
    <location>
        <begin position="201"/>
        <end position="301"/>
    </location>
</feature>
<sequence length="352" mass="39510">MDNLLSNRKFHLKGCSVLYREAVSKWQYPTAIAFRYANFIFSGMDGYSAVPMPTTGITWPLFSASFGIFSLIAISLFLSVINHGVSEQLMGDMIRVTEEFFNMSKEDKAAYYSEDTSKTNRLFSSSDLSKKDGPRYWRDCLRLACYPVPETINDWPDKPAKLREVLAKFIVEARDVSITLLSLISEGLGLKEGYFEGDLSSGQVMLNANYYPPCPAPDLTLGLLPHCDFNLITLLLQGAVSGLEIMHQGKWIRVDPIQNALVINFGHQLEIITNGVLKSVEHRAVTNSGAARTSLAVFIMPAKESFISPAKEIVNEENPPLYKSFVYKDFLRIYIELLAKRVDVMEAFKING</sequence>
<evidence type="ECO:0000256" key="2">
    <source>
        <dbReference type="ARBA" id="ARBA00022723"/>
    </source>
</evidence>
<dbReference type="InterPro" id="IPR027443">
    <property type="entry name" value="IPNS-like_sf"/>
</dbReference>
<dbReference type="Pfam" id="PF14226">
    <property type="entry name" value="DIOX_N"/>
    <property type="match status" value="1"/>
</dbReference>
<gene>
    <name evidence="8" type="ORF">FCM35_KLT17243</name>
</gene>